<dbReference type="InterPro" id="IPR022751">
    <property type="entry name" value="Alpha_mannosyltransferase"/>
</dbReference>
<evidence type="ECO:0000256" key="4">
    <source>
        <dbReference type="ARBA" id="ARBA00022679"/>
    </source>
</evidence>
<dbReference type="Proteomes" id="UP001174936">
    <property type="component" value="Unassembled WGS sequence"/>
</dbReference>
<keyword evidence="11" id="KW-0328">Glycosyltransferase</keyword>
<dbReference type="EMBL" id="JAULSV010000006">
    <property type="protein sequence ID" value="KAK0641948.1"/>
    <property type="molecule type" value="Genomic_DNA"/>
</dbReference>
<comment type="caution">
    <text evidence="11">The sequence shown here is derived from an EMBL/GenBank/DDBJ whole genome shotgun (WGS) entry which is preliminary data.</text>
</comment>
<comment type="subcellular location">
    <subcellularLocation>
        <location evidence="1">Golgi apparatus membrane</location>
        <topology evidence="1">Single-pass type II membrane protein</topology>
    </subcellularLocation>
</comment>
<dbReference type="GO" id="GO:0000026">
    <property type="term" value="F:alpha-1,2-mannosyltransferase activity"/>
    <property type="evidence" value="ECO:0007669"/>
    <property type="project" value="TreeGrafter"/>
</dbReference>
<protein>
    <submittedName>
        <fullName evidence="11">Mannosyltransferase putative-domain-containing protein</fullName>
    </submittedName>
</protein>
<keyword evidence="7" id="KW-1133">Transmembrane helix</keyword>
<dbReference type="PANTHER" id="PTHR31646">
    <property type="entry name" value="ALPHA-1,2-MANNOSYLTRANSFERASE MNN2"/>
    <property type="match status" value="1"/>
</dbReference>
<evidence type="ECO:0000256" key="7">
    <source>
        <dbReference type="ARBA" id="ARBA00022989"/>
    </source>
</evidence>
<evidence type="ECO:0000313" key="12">
    <source>
        <dbReference type="Proteomes" id="UP001174936"/>
    </source>
</evidence>
<keyword evidence="5" id="KW-0812">Transmembrane</keyword>
<keyword evidence="12" id="KW-1185">Reference proteome</keyword>
<evidence type="ECO:0000256" key="3">
    <source>
        <dbReference type="ARBA" id="ARBA00009105"/>
    </source>
</evidence>
<comment type="similarity">
    <text evidence="3">Belongs to the MNN1/MNT family.</text>
</comment>
<comment type="pathway">
    <text evidence="2">Protein modification; protein glycosylation.</text>
</comment>
<proteinExistence type="inferred from homology"/>
<gene>
    <name evidence="11" type="ORF">B0T16DRAFT_334034</name>
</gene>
<organism evidence="11 12">
    <name type="scientific">Cercophora newfieldiana</name>
    <dbReference type="NCBI Taxonomy" id="92897"/>
    <lineage>
        <taxon>Eukaryota</taxon>
        <taxon>Fungi</taxon>
        <taxon>Dikarya</taxon>
        <taxon>Ascomycota</taxon>
        <taxon>Pezizomycotina</taxon>
        <taxon>Sordariomycetes</taxon>
        <taxon>Sordariomycetidae</taxon>
        <taxon>Sordariales</taxon>
        <taxon>Lasiosphaeriaceae</taxon>
        <taxon>Cercophora</taxon>
    </lineage>
</organism>
<evidence type="ECO:0000256" key="1">
    <source>
        <dbReference type="ARBA" id="ARBA00004323"/>
    </source>
</evidence>
<feature type="region of interest" description="Disordered" evidence="10">
    <location>
        <begin position="67"/>
        <end position="92"/>
    </location>
</feature>
<keyword evidence="6" id="KW-0735">Signal-anchor</keyword>
<dbReference type="GO" id="GO:0046354">
    <property type="term" value="P:mannan biosynthetic process"/>
    <property type="evidence" value="ECO:0007669"/>
    <property type="project" value="TreeGrafter"/>
</dbReference>
<evidence type="ECO:0000256" key="6">
    <source>
        <dbReference type="ARBA" id="ARBA00022968"/>
    </source>
</evidence>
<evidence type="ECO:0000256" key="10">
    <source>
        <dbReference type="SAM" id="MobiDB-lite"/>
    </source>
</evidence>
<evidence type="ECO:0000256" key="8">
    <source>
        <dbReference type="ARBA" id="ARBA00023034"/>
    </source>
</evidence>
<sequence length="539" mass="60828">MEFSSWLPKAAKRLFFLLTLFLLLSCLLTTRYRDPGRKLPRSVVPEEKVNASWEEYFETLEAARPWADPLPSDQGTPSTFGTRPPYTNLNRPDLLRLPRQTKDGLRRAHSKFISRLATLSTHLSFQPGTTGIVTSIRPDDLGQVVTMLLMLRQSGSTLPAQVILEEEPSPSIDQFCSTALGPLGATCISPQEQDGWLEATHHLPPFQPSQWKSLAIITSTFQNVLFLDPDTLPVRNPDPIFATNVQPFHSTGFIVWADIWTPTGSPDFFAVTADTEPPVFTTRASSESGVLVIDKARHADTLLLAAYYNHYGPEYYYPLLTQHDLEDPGRESYLAAALVLDALAHNGTYTAPDGSNGTTTPVKVKKGRWNIKTPPRIYQRADRGGVPGVVVMAQMDPLEDYHAVLVAIEEYEWLQDHLQELTPRSGALHDLANDLKFLDSLGNPTVSPRKGKYMFFHHYGERLDFSRITDDMLPTDANDLYMRMWGEPNWVEASVGRDVEKMLWRDATGFWCGLEGYAKQCRLLKKVYQSVYVPNRYHR</sequence>
<evidence type="ECO:0000313" key="11">
    <source>
        <dbReference type="EMBL" id="KAK0641948.1"/>
    </source>
</evidence>
<keyword evidence="8" id="KW-0333">Golgi apparatus</keyword>
<evidence type="ECO:0000256" key="5">
    <source>
        <dbReference type="ARBA" id="ARBA00022692"/>
    </source>
</evidence>
<dbReference type="SUPFAM" id="SSF53448">
    <property type="entry name" value="Nucleotide-diphospho-sugar transferases"/>
    <property type="match status" value="1"/>
</dbReference>
<keyword evidence="9" id="KW-0472">Membrane</keyword>
<evidence type="ECO:0000256" key="2">
    <source>
        <dbReference type="ARBA" id="ARBA00004922"/>
    </source>
</evidence>
<dbReference type="InterPro" id="IPR029044">
    <property type="entry name" value="Nucleotide-diphossugar_trans"/>
</dbReference>
<dbReference type="GO" id="GO:0000139">
    <property type="term" value="C:Golgi membrane"/>
    <property type="evidence" value="ECO:0007669"/>
    <property type="project" value="UniProtKB-SubCell"/>
</dbReference>
<name>A0AA40CLL4_9PEZI</name>
<evidence type="ECO:0000256" key="9">
    <source>
        <dbReference type="ARBA" id="ARBA00023136"/>
    </source>
</evidence>
<dbReference type="AlphaFoldDB" id="A0AA40CLL4"/>
<accession>A0AA40CLL4</accession>
<dbReference type="Pfam" id="PF11051">
    <property type="entry name" value="Mannosyl_trans3"/>
    <property type="match status" value="2"/>
</dbReference>
<feature type="compositionally biased region" description="Polar residues" evidence="10">
    <location>
        <begin position="73"/>
        <end position="87"/>
    </location>
</feature>
<dbReference type="PANTHER" id="PTHR31646:SF1">
    <property type="entry name" value="ALPHA-1,2-MANNOSYLTRANSFERASE MNN2"/>
    <property type="match status" value="1"/>
</dbReference>
<keyword evidence="4" id="KW-0808">Transferase</keyword>
<reference evidence="11" key="1">
    <citation type="submission" date="2023-06" db="EMBL/GenBank/DDBJ databases">
        <title>Genome-scale phylogeny and comparative genomics of the fungal order Sordariales.</title>
        <authorList>
            <consortium name="Lawrence Berkeley National Laboratory"/>
            <person name="Hensen N."/>
            <person name="Bonometti L."/>
            <person name="Westerberg I."/>
            <person name="Brannstrom I.O."/>
            <person name="Guillou S."/>
            <person name="Cros-Aarteil S."/>
            <person name="Calhoun S."/>
            <person name="Haridas S."/>
            <person name="Kuo A."/>
            <person name="Mondo S."/>
            <person name="Pangilinan J."/>
            <person name="Riley R."/>
            <person name="Labutti K."/>
            <person name="Andreopoulos B."/>
            <person name="Lipzen A."/>
            <person name="Chen C."/>
            <person name="Yanf M."/>
            <person name="Daum C."/>
            <person name="Ng V."/>
            <person name="Clum A."/>
            <person name="Steindorff A."/>
            <person name="Ohm R."/>
            <person name="Martin F."/>
            <person name="Silar P."/>
            <person name="Natvig D."/>
            <person name="Lalanne C."/>
            <person name="Gautier V."/>
            <person name="Ament-Velasquez S.L."/>
            <person name="Kruys A."/>
            <person name="Hutchinson M.I."/>
            <person name="Powell A.J."/>
            <person name="Barry K."/>
            <person name="Miller A.N."/>
            <person name="Grigoriev I.V."/>
            <person name="Debuchy R."/>
            <person name="Gladieux P."/>
            <person name="Thoren M.H."/>
            <person name="Johannesson H."/>
        </authorList>
    </citation>
    <scope>NUCLEOTIDE SEQUENCE</scope>
    <source>
        <strain evidence="11">SMH2532-1</strain>
    </source>
</reference>